<feature type="region of interest" description="Disordered" evidence="1">
    <location>
        <begin position="379"/>
        <end position="499"/>
    </location>
</feature>
<feature type="compositionally biased region" description="Basic and acidic residues" evidence="1">
    <location>
        <begin position="171"/>
        <end position="182"/>
    </location>
</feature>
<feature type="compositionally biased region" description="Acidic residues" evidence="1">
    <location>
        <begin position="304"/>
        <end position="316"/>
    </location>
</feature>
<reference evidence="3" key="1">
    <citation type="journal article" date="2020" name="Fungal Divers.">
        <title>Resolving the Mortierellaceae phylogeny through synthesis of multi-gene phylogenetics and phylogenomics.</title>
        <authorList>
            <person name="Vandepol N."/>
            <person name="Liber J."/>
            <person name="Desiro A."/>
            <person name="Na H."/>
            <person name="Kennedy M."/>
            <person name="Barry K."/>
            <person name="Grigoriev I.V."/>
            <person name="Miller A.N."/>
            <person name="O'Donnell K."/>
            <person name="Stajich J.E."/>
            <person name="Bonito G."/>
        </authorList>
    </citation>
    <scope>NUCLEOTIDE SEQUENCE</scope>
    <source>
        <strain evidence="3">NVP1</strain>
    </source>
</reference>
<dbReference type="EMBL" id="JAAAUY010000293">
    <property type="protein sequence ID" value="KAF9331924.1"/>
    <property type="molecule type" value="Genomic_DNA"/>
</dbReference>
<feature type="compositionally biased region" description="Basic and acidic residues" evidence="1">
    <location>
        <begin position="346"/>
        <end position="358"/>
    </location>
</feature>
<feature type="compositionally biased region" description="Low complexity" evidence="1">
    <location>
        <begin position="60"/>
        <end position="70"/>
    </location>
</feature>
<feature type="region of interest" description="Disordered" evidence="1">
    <location>
        <begin position="30"/>
        <end position="366"/>
    </location>
</feature>
<gene>
    <name evidence="3" type="ORF">BG006_005212</name>
</gene>
<comment type="caution">
    <text evidence="3">The sequence shown here is derived from an EMBL/GenBank/DDBJ whole genome shotgun (WGS) entry which is preliminary data.</text>
</comment>
<name>A0A9P5VMG0_9FUNG</name>
<feature type="compositionally biased region" description="Polar residues" evidence="1">
    <location>
        <begin position="317"/>
        <end position="326"/>
    </location>
</feature>
<keyword evidence="2" id="KW-0732">Signal</keyword>
<feature type="compositionally biased region" description="Basic and acidic residues" evidence="1">
    <location>
        <begin position="291"/>
        <end position="303"/>
    </location>
</feature>
<accession>A0A9P5VMG0</accession>
<organism evidence="3 4">
    <name type="scientific">Podila minutissima</name>
    <dbReference type="NCBI Taxonomy" id="64525"/>
    <lineage>
        <taxon>Eukaryota</taxon>
        <taxon>Fungi</taxon>
        <taxon>Fungi incertae sedis</taxon>
        <taxon>Mucoromycota</taxon>
        <taxon>Mortierellomycotina</taxon>
        <taxon>Mortierellomycetes</taxon>
        <taxon>Mortierellales</taxon>
        <taxon>Mortierellaceae</taxon>
        <taxon>Podila</taxon>
    </lineage>
</organism>
<feature type="compositionally biased region" description="Low complexity" evidence="1">
    <location>
        <begin position="104"/>
        <end position="169"/>
    </location>
</feature>
<feature type="compositionally biased region" description="Low complexity" evidence="1">
    <location>
        <begin position="388"/>
        <end position="406"/>
    </location>
</feature>
<feature type="compositionally biased region" description="Polar residues" evidence="1">
    <location>
        <begin position="472"/>
        <end position="492"/>
    </location>
</feature>
<evidence type="ECO:0000256" key="1">
    <source>
        <dbReference type="SAM" id="MobiDB-lite"/>
    </source>
</evidence>
<evidence type="ECO:0000256" key="2">
    <source>
        <dbReference type="SAM" id="SignalP"/>
    </source>
</evidence>
<sequence>MGYEYALLAAAIIIPLGLFSILKGDPSDAALASQKNSLPGAFGDSSSKAKKKKSKKKKTANGANGAANASDDSEPEDVPAVGISSAKKNDFQTVGSKKNKNKGSKNSSSSGSGETAQAASSTTAAPTSASLSSATTTTTSTTTSTKGPSKTTNNINSTSPSSSSAPLTSIEKYRQQKLDQHKQQLAQQEPLKFAQAASQNAHQSPSSPNVASIPGPGAMGNNKKKNRSGAAGSGLSHAEFPTLSRPEPAKAVPKEPKAPKQKKPKEVASAPAPVPKEELVVASSDEEEQEKEPVLSESEHELESEQEQEQEQEQDEWTTVASNPSRSGGIDFSKPMDPWVAQQQKQKLERIAAADPHGEQSTQYARVLSIKPTVKEQAIREAIPDGFSTQKSRSSGSSSAPRQYQSEEVTKKQRENLAKAAKRKEDKAAQDAIQEQRLKDHMRQVKAEKMKEFYKSQSRKQAPVESRWNAPKQPQQPSSSTVSGGMSAQVNEKGQLIWD</sequence>
<evidence type="ECO:0000313" key="3">
    <source>
        <dbReference type="EMBL" id="KAF9331924.1"/>
    </source>
</evidence>
<protein>
    <submittedName>
        <fullName evidence="3">Uncharacterized protein</fullName>
    </submittedName>
</protein>
<feature type="compositionally biased region" description="Basic residues" evidence="1">
    <location>
        <begin position="48"/>
        <end position="59"/>
    </location>
</feature>
<dbReference type="AlphaFoldDB" id="A0A9P5VMG0"/>
<evidence type="ECO:0000313" key="4">
    <source>
        <dbReference type="Proteomes" id="UP000696485"/>
    </source>
</evidence>
<keyword evidence="4" id="KW-1185">Reference proteome</keyword>
<dbReference type="Proteomes" id="UP000696485">
    <property type="component" value="Unassembled WGS sequence"/>
</dbReference>
<feature type="compositionally biased region" description="Basic and acidic residues" evidence="1">
    <location>
        <begin position="408"/>
        <end position="454"/>
    </location>
</feature>
<feature type="chain" id="PRO_5040186276" evidence="2">
    <location>
        <begin position="25"/>
        <end position="499"/>
    </location>
</feature>
<proteinExistence type="predicted"/>
<feature type="compositionally biased region" description="Polar residues" evidence="1">
    <location>
        <begin position="196"/>
        <end position="210"/>
    </location>
</feature>
<feature type="signal peptide" evidence="2">
    <location>
        <begin position="1"/>
        <end position="24"/>
    </location>
</feature>